<dbReference type="InterPro" id="IPR000209">
    <property type="entry name" value="Peptidase_S8/S53_dom"/>
</dbReference>
<proteinExistence type="inferred from homology"/>
<dbReference type="OMA" id="PAINIGW"/>
<name>A0A1D6QR85_MAIZE</name>
<evidence type="ECO:0000256" key="3">
    <source>
        <dbReference type="ARBA" id="ARBA00022729"/>
    </source>
</evidence>
<accession>A0A1D6QR85</accession>
<dbReference type="SMR" id="A0A1D6QR85"/>
<dbReference type="InterPro" id="IPR036852">
    <property type="entry name" value="Peptidase_S8/S53_dom_sf"/>
</dbReference>
<dbReference type="STRING" id="4577.A0A1D6QR85"/>
<dbReference type="InterPro" id="IPR003137">
    <property type="entry name" value="PA_domain"/>
</dbReference>
<evidence type="ECO:0000259" key="7">
    <source>
        <dbReference type="Pfam" id="PF00082"/>
    </source>
</evidence>
<dbReference type="EMBL" id="CM000780">
    <property type="protein sequence ID" value="AQK60017.1"/>
    <property type="molecule type" value="Genomic_DNA"/>
</dbReference>
<evidence type="ECO:0000256" key="5">
    <source>
        <dbReference type="ARBA" id="ARBA00022825"/>
    </source>
</evidence>
<dbReference type="PANTHER" id="PTHR10795">
    <property type="entry name" value="PROPROTEIN CONVERTASE SUBTILISIN/KEXIN"/>
    <property type="match status" value="1"/>
</dbReference>
<dbReference type="InterPro" id="IPR045051">
    <property type="entry name" value="SBT"/>
</dbReference>
<evidence type="ECO:0000259" key="8">
    <source>
        <dbReference type="Pfam" id="PF02225"/>
    </source>
</evidence>
<feature type="region of interest" description="Disordered" evidence="6">
    <location>
        <begin position="1"/>
        <end position="21"/>
    </location>
</feature>
<keyword evidence="4" id="KW-0378">Hydrolase</keyword>
<evidence type="ECO:0000256" key="6">
    <source>
        <dbReference type="SAM" id="MobiDB-lite"/>
    </source>
</evidence>
<dbReference type="Gene3D" id="3.50.30.30">
    <property type="match status" value="1"/>
</dbReference>
<reference evidence="9" key="1">
    <citation type="submission" date="2015-12" db="EMBL/GenBank/DDBJ databases">
        <title>Update maize B73 reference genome by single molecule sequencing technologies.</title>
        <authorList>
            <consortium name="Maize Genome Sequencing Project"/>
            <person name="Ware D."/>
        </authorList>
    </citation>
    <scope>NUCLEOTIDE SEQUENCE</scope>
    <source>
        <tissue evidence="9">Seedling</tissue>
    </source>
</reference>
<dbReference type="GO" id="GO:0006508">
    <property type="term" value="P:proteolysis"/>
    <property type="evidence" value="ECO:0007669"/>
    <property type="project" value="UniProtKB-KW"/>
</dbReference>
<dbReference type="InterPro" id="IPR023828">
    <property type="entry name" value="Peptidase_S8_Ser-AS"/>
</dbReference>
<feature type="region of interest" description="Disordered" evidence="6">
    <location>
        <begin position="121"/>
        <end position="182"/>
    </location>
</feature>
<keyword evidence="5" id="KW-0720">Serine protease</keyword>
<evidence type="ECO:0000256" key="4">
    <source>
        <dbReference type="ARBA" id="ARBA00022801"/>
    </source>
</evidence>
<feature type="compositionally biased region" description="Low complexity" evidence="6">
    <location>
        <begin position="139"/>
        <end position="154"/>
    </location>
</feature>
<dbReference type="Gene3D" id="3.40.50.200">
    <property type="entry name" value="Peptidase S8/S53 domain"/>
    <property type="match status" value="1"/>
</dbReference>
<dbReference type="CDD" id="cd02120">
    <property type="entry name" value="PA_subtilisin_like"/>
    <property type="match status" value="1"/>
</dbReference>
<feature type="domain" description="Peptidase S8/S53" evidence="7">
    <location>
        <begin position="191"/>
        <end position="229"/>
    </location>
</feature>
<gene>
    <name evidence="9" type="ORF">ZEAMMB73_Zm00001d053655</name>
</gene>
<dbReference type="GO" id="GO:0004252">
    <property type="term" value="F:serine-type endopeptidase activity"/>
    <property type="evidence" value="ECO:0007669"/>
    <property type="project" value="InterPro"/>
</dbReference>
<evidence type="ECO:0000256" key="1">
    <source>
        <dbReference type="ARBA" id="ARBA00011073"/>
    </source>
</evidence>
<evidence type="ECO:0000313" key="9">
    <source>
        <dbReference type="EMBL" id="AQK60017.1"/>
    </source>
</evidence>
<feature type="compositionally biased region" description="Low complexity" evidence="6">
    <location>
        <begin position="9"/>
        <end position="21"/>
    </location>
</feature>
<organism evidence="9">
    <name type="scientific">Zea mays</name>
    <name type="common">Maize</name>
    <dbReference type="NCBI Taxonomy" id="4577"/>
    <lineage>
        <taxon>Eukaryota</taxon>
        <taxon>Viridiplantae</taxon>
        <taxon>Streptophyta</taxon>
        <taxon>Embryophyta</taxon>
        <taxon>Tracheophyta</taxon>
        <taxon>Spermatophyta</taxon>
        <taxon>Magnoliopsida</taxon>
        <taxon>Liliopsida</taxon>
        <taxon>Poales</taxon>
        <taxon>Poaceae</taxon>
        <taxon>PACMAD clade</taxon>
        <taxon>Panicoideae</taxon>
        <taxon>Andropogonodae</taxon>
        <taxon>Andropogoneae</taxon>
        <taxon>Tripsacinae</taxon>
        <taxon>Zea</taxon>
    </lineage>
</organism>
<keyword evidence="3" id="KW-0732">Signal</keyword>
<comment type="similarity">
    <text evidence="1">Belongs to the peptidase S8 family.</text>
</comment>
<evidence type="ECO:0000256" key="2">
    <source>
        <dbReference type="ARBA" id="ARBA00022670"/>
    </source>
</evidence>
<feature type="domain" description="PA" evidence="8">
    <location>
        <begin position="82"/>
        <end position="125"/>
    </location>
</feature>
<sequence length="371" mass="39065">MPSAPSTPPAAASPSSVPPVTRYSAPALATASNLAPWILTSGASTMDREFPSYVVSSTTTPRQLQLPMQPLRSKDAYVPDSLQTKAKGKIAVCLRGINRRVAKGEAVKQAGGVGMVLANDAARATRSSPTRTCSRPHRSSTATACSSTPTSTPPTRHHGARGERDRRVDPRQLADGPRLRSAARGLQLGVRASGTSMSYPHVSGVVGLLRTLHPEWSPAAIKSAVMTTGKPHCACRADRRFTMDGRTLTAVSSFCEYAATEMDDRGELILNASSLPSSPFGYGAGRAMNPGLVYDVGDADYPGFLCALKYNATAIATFNGAPYTCPSEASRRVADLNYPSITVVNVTAAGATAQDRHVRPSLPSPLASPSW</sequence>
<protein>
    <submittedName>
        <fullName evidence="9">Uncharacterized protein</fullName>
    </submittedName>
</protein>
<dbReference type="Gene3D" id="2.60.40.2310">
    <property type="match status" value="1"/>
</dbReference>
<dbReference type="AlphaFoldDB" id="A0A1D6QR85"/>
<dbReference type="Pfam" id="PF02225">
    <property type="entry name" value="PA"/>
    <property type="match status" value="1"/>
</dbReference>
<dbReference type="Pfam" id="PF00082">
    <property type="entry name" value="Peptidase_S8"/>
    <property type="match status" value="1"/>
</dbReference>
<feature type="compositionally biased region" description="Basic and acidic residues" evidence="6">
    <location>
        <begin position="160"/>
        <end position="172"/>
    </location>
</feature>
<dbReference type="SUPFAM" id="SSF52743">
    <property type="entry name" value="Subtilisin-like"/>
    <property type="match status" value="1"/>
</dbReference>
<dbReference type="PROSITE" id="PS00138">
    <property type="entry name" value="SUBTILASE_SER"/>
    <property type="match status" value="1"/>
</dbReference>
<dbReference type="InParanoid" id="A0A1D6QR85"/>
<keyword evidence="2" id="KW-0645">Protease</keyword>